<dbReference type="AlphaFoldDB" id="A0A444ZXB6"/>
<evidence type="ECO:0000313" key="2">
    <source>
        <dbReference type="Proteomes" id="UP000289738"/>
    </source>
</evidence>
<dbReference type="GO" id="GO:0006021">
    <property type="term" value="P:inositol biosynthetic process"/>
    <property type="evidence" value="ECO:0007669"/>
    <property type="project" value="InterPro"/>
</dbReference>
<dbReference type="InterPro" id="IPR036291">
    <property type="entry name" value="NAD(P)-bd_dom_sf"/>
</dbReference>
<evidence type="ECO:0000313" key="1">
    <source>
        <dbReference type="EMBL" id="RYR18827.1"/>
    </source>
</evidence>
<sequence length="90" mass="10128">MFIESFKVESPNVKYTETEIQSVYNYETTELVHENKNGTYQWVVKPKTVKYEFKTNTHVPKLGVMLVGWGGNNGSTLTGGVIANRESVSP</sequence>
<keyword evidence="2" id="KW-1185">Reference proteome</keyword>
<dbReference type="SUPFAM" id="SSF51735">
    <property type="entry name" value="NAD(P)-binding Rossmann-fold domains"/>
    <property type="match status" value="1"/>
</dbReference>
<evidence type="ECO:0008006" key="3">
    <source>
        <dbReference type="Google" id="ProtNLM"/>
    </source>
</evidence>
<dbReference type="GO" id="GO:0004512">
    <property type="term" value="F:inositol-3-phosphate synthase activity"/>
    <property type="evidence" value="ECO:0007669"/>
    <property type="project" value="InterPro"/>
</dbReference>
<protein>
    <recommendedName>
        <fullName evidence="3">Inositol-3-phosphate synthase</fullName>
    </recommendedName>
</protein>
<dbReference type="Proteomes" id="UP000289738">
    <property type="component" value="Chromosome B03"/>
</dbReference>
<dbReference type="InterPro" id="IPR002587">
    <property type="entry name" value="Myo-inos-1-P_Synthase"/>
</dbReference>
<dbReference type="Pfam" id="PF07994">
    <property type="entry name" value="NAD_binding_5"/>
    <property type="match status" value="1"/>
</dbReference>
<proteinExistence type="predicted"/>
<comment type="caution">
    <text evidence="1">The sequence shown here is derived from an EMBL/GenBank/DDBJ whole genome shotgun (WGS) entry which is preliminary data.</text>
</comment>
<accession>A0A444ZXB6</accession>
<dbReference type="Gene3D" id="3.40.50.720">
    <property type="entry name" value="NAD(P)-binding Rossmann-like Domain"/>
    <property type="match status" value="1"/>
</dbReference>
<dbReference type="PANTHER" id="PTHR11510">
    <property type="entry name" value="MYO-INOSITOL-1 PHOSPHATE SYNTHASE"/>
    <property type="match status" value="1"/>
</dbReference>
<name>A0A444ZXB6_ARAHY</name>
<organism evidence="1 2">
    <name type="scientific">Arachis hypogaea</name>
    <name type="common">Peanut</name>
    <dbReference type="NCBI Taxonomy" id="3818"/>
    <lineage>
        <taxon>Eukaryota</taxon>
        <taxon>Viridiplantae</taxon>
        <taxon>Streptophyta</taxon>
        <taxon>Embryophyta</taxon>
        <taxon>Tracheophyta</taxon>
        <taxon>Spermatophyta</taxon>
        <taxon>Magnoliopsida</taxon>
        <taxon>eudicotyledons</taxon>
        <taxon>Gunneridae</taxon>
        <taxon>Pentapetalae</taxon>
        <taxon>rosids</taxon>
        <taxon>fabids</taxon>
        <taxon>Fabales</taxon>
        <taxon>Fabaceae</taxon>
        <taxon>Papilionoideae</taxon>
        <taxon>50 kb inversion clade</taxon>
        <taxon>dalbergioids sensu lato</taxon>
        <taxon>Dalbergieae</taxon>
        <taxon>Pterocarpus clade</taxon>
        <taxon>Arachis</taxon>
    </lineage>
</organism>
<reference evidence="1 2" key="1">
    <citation type="submission" date="2019-01" db="EMBL/GenBank/DDBJ databases">
        <title>Sequencing of cultivated peanut Arachis hypogaea provides insights into genome evolution and oil improvement.</title>
        <authorList>
            <person name="Chen X."/>
        </authorList>
    </citation>
    <scope>NUCLEOTIDE SEQUENCE [LARGE SCALE GENOMIC DNA]</scope>
    <source>
        <strain evidence="2">cv. Fuhuasheng</strain>
        <tissue evidence="1">Leaves</tissue>
    </source>
</reference>
<dbReference type="GO" id="GO:0008654">
    <property type="term" value="P:phospholipid biosynthetic process"/>
    <property type="evidence" value="ECO:0007669"/>
    <property type="project" value="InterPro"/>
</dbReference>
<dbReference type="EMBL" id="SDMP01000013">
    <property type="protein sequence ID" value="RYR18827.1"/>
    <property type="molecule type" value="Genomic_DNA"/>
</dbReference>
<gene>
    <name evidence="1" type="ORF">Ahy_B03g063438</name>
</gene>